<dbReference type="EMBL" id="KI980020">
    <property type="protein sequence ID" value="EXK75613.1"/>
    <property type="molecule type" value="Genomic_DNA"/>
</dbReference>
<protein>
    <submittedName>
        <fullName evidence="2">Uncharacterized protein</fullName>
    </submittedName>
</protein>
<gene>
    <name evidence="2" type="ORF">FOQG_19620</name>
</gene>
<proteinExistence type="predicted"/>
<feature type="compositionally biased region" description="Polar residues" evidence="1">
    <location>
        <begin position="1"/>
        <end position="21"/>
    </location>
</feature>
<accession>X0B9W2</accession>
<evidence type="ECO:0000313" key="3">
    <source>
        <dbReference type="Proteomes" id="UP000030663"/>
    </source>
</evidence>
<reference evidence="2 3" key="1">
    <citation type="submission" date="2011-11" db="EMBL/GenBank/DDBJ databases">
        <title>The Genome Sequence of Fusarium oxysporum PHW815.</title>
        <authorList>
            <consortium name="The Broad Institute Genome Sequencing Platform"/>
            <person name="Ma L.-J."/>
            <person name="Gale L.R."/>
            <person name="Schwartz D.C."/>
            <person name="Zhou S."/>
            <person name="Corby-Kistler H."/>
            <person name="Young S.K."/>
            <person name="Zeng Q."/>
            <person name="Gargeya S."/>
            <person name="Fitzgerald M."/>
            <person name="Haas B."/>
            <person name="Abouelleil A."/>
            <person name="Alvarado L."/>
            <person name="Arachchi H.M."/>
            <person name="Berlin A."/>
            <person name="Brown A."/>
            <person name="Chapman S.B."/>
            <person name="Chen Z."/>
            <person name="Dunbar C."/>
            <person name="Freedman E."/>
            <person name="Gearin G."/>
            <person name="Goldberg J."/>
            <person name="Griggs A."/>
            <person name="Gujja S."/>
            <person name="Heiman D."/>
            <person name="Howarth C."/>
            <person name="Larson L."/>
            <person name="Lui A."/>
            <person name="MacDonald P.J.P."/>
            <person name="Montmayeur A."/>
            <person name="Murphy C."/>
            <person name="Neiman D."/>
            <person name="Pearson M."/>
            <person name="Priest M."/>
            <person name="Roberts A."/>
            <person name="Saif S."/>
            <person name="Shea T."/>
            <person name="Shenoy N."/>
            <person name="Sisk P."/>
            <person name="Stolte C."/>
            <person name="Sykes S."/>
            <person name="Wortman J."/>
            <person name="Nusbaum C."/>
            <person name="Birren B."/>
        </authorList>
    </citation>
    <scope>NUCLEOTIDE SEQUENCE [LARGE SCALE GENOMIC DNA]</scope>
    <source>
        <strain evidence="2 3">54005</strain>
    </source>
</reference>
<name>X0B9W2_FUSOX</name>
<organism evidence="2 3">
    <name type="scientific">Fusarium oxysporum f. sp. raphani 54005</name>
    <dbReference type="NCBI Taxonomy" id="1089458"/>
    <lineage>
        <taxon>Eukaryota</taxon>
        <taxon>Fungi</taxon>
        <taxon>Dikarya</taxon>
        <taxon>Ascomycota</taxon>
        <taxon>Pezizomycotina</taxon>
        <taxon>Sordariomycetes</taxon>
        <taxon>Hypocreomycetidae</taxon>
        <taxon>Hypocreales</taxon>
        <taxon>Nectriaceae</taxon>
        <taxon>Fusarium</taxon>
        <taxon>Fusarium oxysporum species complex</taxon>
    </lineage>
</organism>
<evidence type="ECO:0000256" key="1">
    <source>
        <dbReference type="SAM" id="MobiDB-lite"/>
    </source>
</evidence>
<dbReference type="Proteomes" id="UP000030663">
    <property type="component" value="Unassembled WGS sequence"/>
</dbReference>
<dbReference type="HOGENOM" id="CLU_3384842_0_0_1"/>
<dbReference type="AlphaFoldDB" id="X0B9W2"/>
<keyword evidence="3" id="KW-1185">Reference proteome</keyword>
<sequence length="33" mass="3729">MLSKSSQHQRLSNFQTTTMNFSVGRHGPYGALF</sequence>
<feature type="region of interest" description="Disordered" evidence="1">
    <location>
        <begin position="1"/>
        <end position="23"/>
    </location>
</feature>
<evidence type="ECO:0000313" key="2">
    <source>
        <dbReference type="EMBL" id="EXK75613.1"/>
    </source>
</evidence>